<organism evidence="1 2">
    <name type="scientific">Hafnia alvei ATCC 51873</name>
    <dbReference type="NCBI Taxonomy" id="1002364"/>
    <lineage>
        <taxon>Bacteria</taxon>
        <taxon>Pseudomonadati</taxon>
        <taxon>Pseudomonadota</taxon>
        <taxon>Gammaproteobacteria</taxon>
        <taxon>Enterobacterales</taxon>
        <taxon>Hafniaceae</taxon>
        <taxon>Hafnia</taxon>
    </lineage>
</organism>
<dbReference type="EMBL" id="AGCI01000048">
    <property type="protein sequence ID" value="EHM42759.1"/>
    <property type="molecule type" value="Genomic_DNA"/>
</dbReference>
<dbReference type="HOGENOM" id="CLU_3200470_0_0_6"/>
<evidence type="ECO:0000313" key="2">
    <source>
        <dbReference type="Proteomes" id="UP000005959"/>
    </source>
</evidence>
<reference evidence="1 2" key="1">
    <citation type="submission" date="2011-08" db="EMBL/GenBank/DDBJ databases">
        <authorList>
            <person name="Weinstock G."/>
            <person name="Sodergren E."/>
            <person name="Clifton S."/>
            <person name="Fulton L."/>
            <person name="Fulton B."/>
            <person name="Courtney L."/>
            <person name="Fronick C."/>
            <person name="Harrison M."/>
            <person name="Strong C."/>
            <person name="Farmer C."/>
            <person name="Delahaunty K."/>
            <person name="Markovic C."/>
            <person name="Hall O."/>
            <person name="Minx P."/>
            <person name="Tomlinson C."/>
            <person name="Mitreva M."/>
            <person name="Hou S."/>
            <person name="Chen J."/>
            <person name="Wollam A."/>
            <person name="Pepin K.H."/>
            <person name="Johnson M."/>
            <person name="Bhonagiri V."/>
            <person name="Zhang X."/>
            <person name="Suruliraj S."/>
            <person name="Warren W."/>
            <person name="Chinwalla A."/>
            <person name="Mardis E.R."/>
            <person name="Wilson R.K."/>
        </authorList>
    </citation>
    <scope>NUCLEOTIDE SEQUENCE [LARGE SCALE GENOMIC DNA]</scope>
    <source>
        <strain evidence="1 2">ATCC 51873</strain>
    </source>
</reference>
<dbReference type="Proteomes" id="UP000005959">
    <property type="component" value="Unassembled WGS sequence"/>
</dbReference>
<dbReference type="PATRIC" id="fig|1002364.3.peg.1955"/>
<protein>
    <submittedName>
        <fullName evidence="1">Uncharacterized protein</fullName>
    </submittedName>
</protein>
<gene>
    <name evidence="1" type="ORF">HMPREF0454_02160</name>
</gene>
<dbReference type="AlphaFoldDB" id="G9Y6C7"/>
<proteinExistence type="predicted"/>
<comment type="caution">
    <text evidence="1">The sequence shown here is derived from an EMBL/GenBank/DDBJ whole genome shotgun (WGS) entry which is preliminary data.</text>
</comment>
<sequence>MFYPVIFLLCGWQVQATYTGDKFPVCFEQIFIPVTRQEAGVLAAS</sequence>
<evidence type="ECO:0000313" key="1">
    <source>
        <dbReference type="EMBL" id="EHM42759.1"/>
    </source>
</evidence>
<name>G9Y6C7_HAFAL</name>
<accession>G9Y6C7</accession>